<proteinExistence type="predicted"/>
<evidence type="ECO:0000313" key="2">
    <source>
        <dbReference type="Proteomes" id="UP000737018"/>
    </source>
</evidence>
<accession>A0A8J4VGA7</accession>
<name>A0A8J4VGA7_9ROSI</name>
<protein>
    <submittedName>
        <fullName evidence="1">Uncharacterized protein</fullName>
    </submittedName>
</protein>
<keyword evidence="2" id="KW-1185">Reference proteome</keyword>
<evidence type="ECO:0000313" key="1">
    <source>
        <dbReference type="EMBL" id="KAF3948149.1"/>
    </source>
</evidence>
<comment type="caution">
    <text evidence="1">The sequence shown here is derived from an EMBL/GenBank/DDBJ whole genome shotgun (WGS) entry which is preliminary data.</text>
</comment>
<dbReference type="Proteomes" id="UP000737018">
    <property type="component" value="Unassembled WGS sequence"/>
</dbReference>
<dbReference type="EMBL" id="JRKL02007069">
    <property type="protein sequence ID" value="KAF3948149.1"/>
    <property type="molecule type" value="Genomic_DNA"/>
</dbReference>
<gene>
    <name evidence="1" type="ORF">CMV_025816</name>
</gene>
<reference evidence="1" key="1">
    <citation type="submission" date="2020-03" db="EMBL/GenBank/DDBJ databases">
        <title>Castanea mollissima Vanexum genome sequencing.</title>
        <authorList>
            <person name="Staton M."/>
        </authorList>
    </citation>
    <scope>NUCLEOTIDE SEQUENCE</scope>
    <source>
        <tissue evidence="1">Leaf</tissue>
    </source>
</reference>
<organism evidence="1 2">
    <name type="scientific">Castanea mollissima</name>
    <name type="common">Chinese chestnut</name>
    <dbReference type="NCBI Taxonomy" id="60419"/>
    <lineage>
        <taxon>Eukaryota</taxon>
        <taxon>Viridiplantae</taxon>
        <taxon>Streptophyta</taxon>
        <taxon>Embryophyta</taxon>
        <taxon>Tracheophyta</taxon>
        <taxon>Spermatophyta</taxon>
        <taxon>Magnoliopsida</taxon>
        <taxon>eudicotyledons</taxon>
        <taxon>Gunneridae</taxon>
        <taxon>Pentapetalae</taxon>
        <taxon>rosids</taxon>
        <taxon>fabids</taxon>
        <taxon>Fagales</taxon>
        <taxon>Fagaceae</taxon>
        <taxon>Castanea</taxon>
    </lineage>
</organism>
<sequence>MTSNYYMNIFWSSVGCYQFTLYSSVSKQSWLKKSFRPHYTLCLKSQLFDQPLCYSLMMDGCIHNNWSLPSSTLICWILAEMVTLAEFGDLASAIPIRDIWKQKHHKAIRDMWIPSPLVIAKSNNIPKMKEQNPLLSSVSRPWHHPDLPHRTMLHPI</sequence>
<dbReference type="AlphaFoldDB" id="A0A8J4VGA7"/>